<dbReference type="Gramene" id="TraesLDM6D03G03644390.1">
    <property type="protein sequence ID" value="TraesLDM6D03G03644390.1"/>
    <property type="gene ID" value="TraesLDM6D03G03644390"/>
</dbReference>
<evidence type="ECO:0000256" key="2">
    <source>
        <dbReference type="SAM" id="Phobius"/>
    </source>
</evidence>
<feature type="transmembrane region" description="Helical" evidence="2">
    <location>
        <begin position="6"/>
        <end position="26"/>
    </location>
</feature>
<dbReference type="Gramene" id="TraesJUL6D03G03682560.2">
    <property type="protein sequence ID" value="TraesJUL6D03G03682560.2"/>
    <property type="gene ID" value="TraesJUL6D03G03682560"/>
</dbReference>
<dbReference type="SUPFAM" id="SSF52058">
    <property type="entry name" value="L domain-like"/>
    <property type="match status" value="1"/>
</dbReference>
<protein>
    <recommendedName>
        <fullName evidence="3">R13L1/DRL21-like LRR repeat region domain-containing protein</fullName>
    </recommendedName>
</protein>
<dbReference type="EnsemblPlants" id="TraesCS6D02G007900.1">
    <property type="protein sequence ID" value="TraesCS6D02G007900.1"/>
    <property type="gene ID" value="TraesCS6D02G007900"/>
</dbReference>
<keyword evidence="2" id="KW-0472">Membrane</keyword>
<feature type="compositionally biased region" description="Polar residues" evidence="1">
    <location>
        <begin position="356"/>
        <end position="378"/>
    </location>
</feature>
<evidence type="ECO:0000259" key="3">
    <source>
        <dbReference type="Pfam" id="PF25019"/>
    </source>
</evidence>
<dbReference type="Gramene" id="TraesMAC6D03G03641250.1">
    <property type="protein sequence ID" value="TraesMAC6D03G03641250.1"/>
    <property type="gene ID" value="TraesMAC6D03G03641250"/>
</dbReference>
<evidence type="ECO:0000256" key="1">
    <source>
        <dbReference type="SAM" id="MobiDB-lite"/>
    </source>
</evidence>
<dbReference type="AlphaFoldDB" id="A0A3B6QB04"/>
<dbReference type="GeneID" id="123142917"/>
<dbReference type="KEGG" id="taes:123142917"/>
<feature type="domain" description="R13L1/DRL21-like LRR repeat region" evidence="3">
    <location>
        <begin position="405"/>
        <end position="536"/>
    </location>
</feature>
<dbReference type="Gramene" id="TraesARI6D03G03606240.1">
    <property type="protein sequence ID" value="TraesARI6D03G03606240.1"/>
    <property type="gene ID" value="TraesARI6D03G03606240"/>
</dbReference>
<dbReference type="Gramene" id="TraesCAD_scaffold_008979_01G000800.1">
    <property type="protein sequence ID" value="TraesCAD_scaffold_008979_01G000800.1"/>
    <property type="gene ID" value="TraesCAD_scaffold_008979_01G000800"/>
</dbReference>
<reference evidence="4" key="2">
    <citation type="submission" date="2018-10" db="UniProtKB">
        <authorList>
            <consortium name="EnsemblPlants"/>
        </authorList>
    </citation>
    <scope>IDENTIFICATION</scope>
</reference>
<dbReference type="Gramene" id="TraesLAC6D03G03602900.1">
    <property type="protein sequence ID" value="TraesLAC6D03G03602900.1"/>
    <property type="gene ID" value="TraesLAC6D03G03602900"/>
</dbReference>
<dbReference type="RefSeq" id="XP_044417562.1">
    <property type="nucleotide sequence ID" value="XM_044561627.1"/>
</dbReference>
<keyword evidence="2" id="KW-1133">Transmembrane helix</keyword>
<dbReference type="Gramene" id="TraesSYM6D03G03586690.1">
    <property type="protein sequence ID" value="TraesSYM6D03G03586690.1"/>
    <property type="gene ID" value="TraesSYM6D03G03586690"/>
</dbReference>
<feature type="region of interest" description="Disordered" evidence="1">
    <location>
        <begin position="303"/>
        <end position="393"/>
    </location>
</feature>
<dbReference type="PANTHER" id="PTHR47186">
    <property type="entry name" value="LEUCINE-RICH REPEAT-CONTAINING PROTEIN 57"/>
    <property type="match status" value="1"/>
</dbReference>
<dbReference type="Proteomes" id="UP000019116">
    <property type="component" value="Chromosome 6D"/>
</dbReference>
<dbReference type="Gramene" id="TraesCS6D03G0017300.1">
    <property type="protein sequence ID" value="TraesCS6D03G0017300.1.CDS"/>
    <property type="gene ID" value="TraesCS6D03G0017300"/>
</dbReference>
<gene>
    <name evidence="4" type="primary">LOC123142917</name>
</gene>
<keyword evidence="5" id="KW-1185">Reference proteome</keyword>
<dbReference type="InterPro" id="IPR032675">
    <property type="entry name" value="LRR_dom_sf"/>
</dbReference>
<organism evidence="4">
    <name type="scientific">Triticum aestivum</name>
    <name type="common">Wheat</name>
    <dbReference type="NCBI Taxonomy" id="4565"/>
    <lineage>
        <taxon>Eukaryota</taxon>
        <taxon>Viridiplantae</taxon>
        <taxon>Streptophyta</taxon>
        <taxon>Embryophyta</taxon>
        <taxon>Tracheophyta</taxon>
        <taxon>Spermatophyta</taxon>
        <taxon>Magnoliopsida</taxon>
        <taxon>Liliopsida</taxon>
        <taxon>Poales</taxon>
        <taxon>Poaceae</taxon>
        <taxon>BOP clade</taxon>
        <taxon>Pooideae</taxon>
        <taxon>Triticodae</taxon>
        <taxon>Triticeae</taxon>
        <taxon>Triticinae</taxon>
        <taxon>Triticum</taxon>
    </lineage>
</organism>
<dbReference type="OrthoDB" id="685126at2759"/>
<dbReference type="STRING" id="4565.A0A3B6QB04"/>
<keyword evidence="2" id="KW-0812">Transmembrane</keyword>
<sequence>MAIVAASVWAVAVVGWLVSPIITLLLRKMLSRLGFDASHKLLELEIRIVPELKETRRALCQQSILAAKQETATHIKFKKKFGPVVLQKMVQFGRMEAMLVHALEDAEDIFHNQQEIKLYRSRCWHGLYRVSASCIARFKSRCLWIARIIVSGSAQLLHRAWKISLGRSEDVPPVTTCSAVSDGPVGAAAAELTVLVIAPSDSLWWWWSSCWCSSFRNCCMSIFYWLVHATEAAHTYRNWSYDVVGITGYQENASMLDILLITISRRNLKKRIEKIESTVSDVKESLLVLSVARKRASQFLADCNDNASEEDTNEYDGNASEEDTNEYDGNASEEDSNEYDGNASEEDSNEYDGSASEENSNESDGNASEGDSNESDGTASEEHSNQSGASQDSLTLDLSAGGYKLKQLRDISKLHFNLEIYGLEKVKSTDEALEVNLAAKFEVIKLTLDWGDADDGTRCSPEVEAEILEVLCPPVRLLTLYIGGYKGSRYPDWMVSKQNGSTKDLVELVLGGWSQLGPGPELVAFPHLCSLELVSCSWNALPDNMERLTSLKRLEIVYCDNIRSLPTLPQSLVKFILIDCDYEFMEFCQTVGHPYWQKIEHIPEKIFNVNFNPFPDSDDSQETNASPS</sequence>
<evidence type="ECO:0000313" key="4">
    <source>
        <dbReference type="EnsemblPlants" id="TraesCS6D02G007900.1"/>
    </source>
</evidence>
<dbReference type="Gramene" id="TraesCS6D02G007900.1">
    <property type="protein sequence ID" value="TraesCS6D02G007900.1"/>
    <property type="gene ID" value="TraesCS6D02G007900"/>
</dbReference>
<dbReference type="Gramene" id="TraesCLE_scaffold_093913_01G000100.1">
    <property type="protein sequence ID" value="TraesCLE_scaffold_093913_01G000100.1"/>
    <property type="gene ID" value="TraesCLE_scaffold_093913_01G000100"/>
</dbReference>
<dbReference type="PANTHER" id="PTHR47186:SF62">
    <property type="entry name" value="OS04G0325300 PROTEIN"/>
    <property type="match status" value="1"/>
</dbReference>
<evidence type="ECO:0000313" key="5">
    <source>
        <dbReference type="Proteomes" id="UP000019116"/>
    </source>
</evidence>
<reference evidence="4" key="1">
    <citation type="submission" date="2018-08" db="EMBL/GenBank/DDBJ databases">
        <authorList>
            <person name="Rossello M."/>
        </authorList>
    </citation>
    <scope>NUCLEOTIDE SEQUENCE [LARGE SCALE GENOMIC DNA]</scope>
    <source>
        <strain evidence="4">cv. Chinese Spring</strain>
    </source>
</reference>
<feature type="compositionally biased region" description="Acidic residues" evidence="1">
    <location>
        <begin position="307"/>
        <end position="350"/>
    </location>
</feature>
<dbReference type="Gramene" id="TraesROB_scaffold_045431_01G000200.1">
    <property type="protein sequence ID" value="TraesROB_scaffold_045431_01G000200.1"/>
    <property type="gene ID" value="TraesROB_scaffold_045431_01G000200"/>
</dbReference>
<name>A0A3B6QB04_WHEAT</name>
<dbReference type="Gramene" id="TraesSTA6D03G03634430.1">
    <property type="protein sequence ID" value="TraesSTA6D03G03634430.1"/>
    <property type="gene ID" value="TraesSTA6D03G03634430"/>
</dbReference>
<dbReference type="Gramene" id="TraesJAG6D03G03634550.1">
    <property type="protein sequence ID" value="TraesJAG6D03G03634550.1"/>
    <property type="gene ID" value="TraesJAG6D03G03634550"/>
</dbReference>
<accession>A0A3B6QB04</accession>
<dbReference type="Gene3D" id="3.80.10.10">
    <property type="entry name" value="Ribonuclease Inhibitor"/>
    <property type="match status" value="1"/>
</dbReference>
<dbReference type="Gramene" id="TraesWEE_scaffold_010271_01G000100.1">
    <property type="protein sequence ID" value="TraesWEE_scaffold_010271_01G000100.1"/>
    <property type="gene ID" value="TraesWEE_scaffold_010271_01G000100"/>
</dbReference>
<dbReference type="InterPro" id="IPR056789">
    <property type="entry name" value="LRR_R13L1-DRL21"/>
</dbReference>
<dbReference type="Pfam" id="PF25019">
    <property type="entry name" value="LRR_R13L1-DRL21"/>
    <property type="match status" value="1"/>
</dbReference>
<proteinExistence type="predicted"/>